<dbReference type="CDD" id="cd16656">
    <property type="entry name" value="RING-Ubox_PRP19"/>
    <property type="match status" value="1"/>
</dbReference>
<comment type="catalytic activity">
    <reaction evidence="15">
        <text>S-ubiquitinyl-[E2 ubiquitin-conjugating enzyme]-L-cysteine + [acceptor protein]-L-lysine = [E2 ubiquitin-conjugating enzyme]-L-cysteine + N(6)-ubiquitinyl-[acceptor protein]-L-lysine.</text>
        <dbReference type="EC" id="2.3.2.27"/>
    </reaction>
</comment>
<evidence type="ECO:0000256" key="15">
    <source>
        <dbReference type="RuleBase" id="RU367101"/>
    </source>
</evidence>
<dbReference type="PANTHER" id="PTHR43995">
    <property type="entry name" value="PRE-MRNA-PROCESSING FACTOR 19"/>
    <property type="match status" value="1"/>
</dbReference>
<dbReference type="InterPro" id="IPR013083">
    <property type="entry name" value="Znf_RING/FYVE/PHD"/>
</dbReference>
<dbReference type="PROSITE" id="PS50082">
    <property type="entry name" value="WD_REPEATS_2"/>
    <property type="match status" value="2"/>
</dbReference>
<dbReference type="GO" id="GO:0000974">
    <property type="term" value="C:Prp19 complex"/>
    <property type="evidence" value="ECO:0007669"/>
    <property type="project" value="UniProtKB-UniRule"/>
</dbReference>
<evidence type="ECO:0000313" key="18">
    <source>
        <dbReference type="EMBL" id="CAE0124378.1"/>
    </source>
</evidence>
<dbReference type="SMART" id="SM00320">
    <property type="entry name" value="WD40"/>
    <property type="match status" value="7"/>
</dbReference>
<accession>A0A7S3B4V8</accession>
<dbReference type="GO" id="GO:0061630">
    <property type="term" value="F:ubiquitin protein ligase activity"/>
    <property type="evidence" value="ECO:0007669"/>
    <property type="project" value="UniProtKB-UniRule"/>
</dbReference>
<evidence type="ECO:0000256" key="5">
    <source>
        <dbReference type="ARBA" id="ARBA00022664"/>
    </source>
</evidence>
<dbReference type="InterPro" id="IPR013915">
    <property type="entry name" value="Prp19_cc"/>
</dbReference>
<evidence type="ECO:0000256" key="16">
    <source>
        <dbReference type="SAM" id="MobiDB-lite"/>
    </source>
</evidence>
<reference evidence="18" key="1">
    <citation type="submission" date="2021-01" db="EMBL/GenBank/DDBJ databases">
        <authorList>
            <person name="Corre E."/>
            <person name="Pelletier E."/>
            <person name="Niang G."/>
            <person name="Scheremetjew M."/>
            <person name="Finn R."/>
            <person name="Kale V."/>
            <person name="Holt S."/>
            <person name="Cochrane G."/>
            <person name="Meng A."/>
            <person name="Brown T."/>
            <person name="Cohen L."/>
        </authorList>
    </citation>
    <scope>NUCLEOTIDE SEQUENCE</scope>
    <source>
        <strain evidence="18">RCC927</strain>
    </source>
</reference>
<comment type="subcellular location">
    <subcellularLocation>
        <location evidence="1 15">Nucleus</location>
    </subcellularLocation>
</comment>
<evidence type="ECO:0000256" key="10">
    <source>
        <dbReference type="ARBA" id="ARBA00022786"/>
    </source>
</evidence>
<dbReference type="InterPro" id="IPR003613">
    <property type="entry name" value="Ubox_domain"/>
</dbReference>
<dbReference type="Pfam" id="PF08606">
    <property type="entry name" value="Prp19"/>
    <property type="match status" value="1"/>
</dbReference>
<gene>
    <name evidence="18" type="ORF">PSIN1315_LOCUS71</name>
</gene>
<dbReference type="FunFam" id="3.30.40.10:FF:000027">
    <property type="entry name" value="Pre-mRNA-processing factor 19, putative"/>
    <property type="match status" value="1"/>
</dbReference>
<evidence type="ECO:0000259" key="17">
    <source>
        <dbReference type="PROSITE" id="PS51698"/>
    </source>
</evidence>
<evidence type="ECO:0000256" key="11">
    <source>
        <dbReference type="ARBA" id="ARBA00023187"/>
    </source>
</evidence>
<name>A0A7S3B4V8_9VIRI</name>
<keyword evidence="13 15" id="KW-0539">Nucleus</keyword>
<dbReference type="GO" id="GO:0005737">
    <property type="term" value="C:cytoplasm"/>
    <property type="evidence" value="ECO:0007669"/>
    <property type="project" value="TreeGrafter"/>
</dbReference>
<keyword evidence="12 15" id="KW-0234">DNA repair</keyword>
<dbReference type="GO" id="GO:0071006">
    <property type="term" value="C:U2-type catalytic step 1 spliceosome"/>
    <property type="evidence" value="ECO:0007669"/>
    <property type="project" value="TreeGrafter"/>
</dbReference>
<dbReference type="Gene3D" id="2.130.10.10">
    <property type="entry name" value="YVTN repeat-like/Quinoprotein amine dehydrogenase"/>
    <property type="match status" value="1"/>
</dbReference>
<dbReference type="InterPro" id="IPR015943">
    <property type="entry name" value="WD40/YVTN_repeat-like_dom_sf"/>
</dbReference>
<dbReference type="SUPFAM" id="SSF57850">
    <property type="entry name" value="RING/U-box"/>
    <property type="match status" value="1"/>
</dbReference>
<keyword evidence="6 15" id="KW-0808">Transferase</keyword>
<feature type="repeat" description="WD" evidence="14">
    <location>
        <begin position="250"/>
        <end position="281"/>
    </location>
</feature>
<comment type="pathway">
    <text evidence="2 15">Protein modification; protein ubiquitination.</text>
</comment>
<feature type="domain" description="U-box" evidence="17">
    <location>
        <begin position="1"/>
        <end position="70"/>
    </location>
</feature>
<evidence type="ECO:0000256" key="2">
    <source>
        <dbReference type="ARBA" id="ARBA00004906"/>
    </source>
</evidence>
<dbReference type="EMBL" id="HBHY01000104">
    <property type="protein sequence ID" value="CAE0124378.1"/>
    <property type="molecule type" value="Transcribed_RNA"/>
</dbReference>
<proteinExistence type="inferred from homology"/>
<comment type="function">
    <text evidence="15">Ubiquitin-protein ligase which is mainly involved pre-mRNA splicing and DNA repair. Required for pre-mRNA splicing as component of the spliceosome.</text>
</comment>
<evidence type="ECO:0000256" key="7">
    <source>
        <dbReference type="ARBA" id="ARBA00022728"/>
    </source>
</evidence>
<evidence type="ECO:0000256" key="6">
    <source>
        <dbReference type="ARBA" id="ARBA00022679"/>
    </source>
</evidence>
<dbReference type="GO" id="GO:0000398">
    <property type="term" value="P:mRNA splicing, via spliceosome"/>
    <property type="evidence" value="ECO:0007669"/>
    <property type="project" value="InterPro"/>
</dbReference>
<dbReference type="InterPro" id="IPR036322">
    <property type="entry name" value="WD40_repeat_dom_sf"/>
</dbReference>
<evidence type="ECO:0000256" key="3">
    <source>
        <dbReference type="ARBA" id="ARBA00006388"/>
    </source>
</evidence>
<evidence type="ECO:0000256" key="9">
    <source>
        <dbReference type="ARBA" id="ARBA00022763"/>
    </source>
</evidence>
<dbReference type="UniPathway" id="UPA00143"/>
<keyword evidence="8" id="KW-0677">Repeat</keyword>
<dbReference type="GO" id="GO:0006281">
    <property type="term" value="P:DNA repair"/>
    <property type="evidence" value="ECO:0007669"/>
    <property type="project" value="UniProtKB-KW"/>
</dbReference>
<keyword evidence="7 15" id="KW-0747">Spliceosome</keyword>
<dbReference type="GO" id="GO:0070534">
    <property type="term" value="P:protein K63-linked ubiquitination"/>
    <property type="evidence" value="ECO:0007669"/>
    <property type="project" value="UniProtKB-UniRule"/>
</dbReference>
<evidence type="ECO:0000256" key="8">
    <source>
        <dbReference type="ARBA" id="ARBA00022737"/>
    </source>
</evidence>
<dbReference type="SMART" id="SM00504">
    <property type="entry name" value="Ubox"/>
    <property type="match status" value="1"/>
</dbReference>
<evidence type="ECO:0000256" key="1">
    <source>
        <dbReference type="ARBA" id="ARBA00004123"/>
    </source>
</evidence>
<dbReference type="PROSITE" id="PS51698">
    <property type="entry name" value="U_BOX"/>
    <property type="match status" value="1"/>
</dbReference>
<comment type="similarity">
    <text evidence="3 15">Belongs to the WD repeat PRP19 family.</text>
</comment>
<dbReference type="InterPro" id="IPR001680">
    <property type="entry name" value="WD40_rpt"/>
</dbReference>
<dbReference type="PANTHER" id="PTHR43995:SF1">
    <property type="entry name" value="PRE-MRNA-PROCESSING FACTOR 19"/>
    <property type="match status" value="1"/>
</dbReference>
<keyword evidence="4 14" id="KW-0853">WD repeat</keyword>
<evidence type="ECO:0000256" key="12">
    <source>
        <dbReference type="ARBA" id="ARBA00023204"/>
    </source>
</evidence>
<organism evidence="18">
    <name type="scientific">Prasinoderma singulare</name>
    <dbReference type="NCBI Taxonomy" id="676789"/>
    <lineage>
        <taxon>Eukaryota</taxon>
        <taxon>Viridiplantae</taxon>
        <taxon>Prasinodermophyta</taxon>
        <taxon>Prasinodermophyceae</taxon>
        <taxon>Prasinodermales</taxon>
        <taxon>Prasinodermaceae</taxon>
        <taxon>Prasinoderma</taxon>
    </lineage>
</organism>
<dbReference type="Gene3D" id="3.30.40.10">
    <property type="entry name" value="Zinc/RING finger domain, C3HC4 (zinc finger)"/>
    <property type="match status" value="1"/>
</dbReference>
<keyword evidence="5 15" id="KW-0507">mRNA processing</keyword>
<feature type="repeat" description="WD" evidence="14">
    <location>
        <begin position="379"/>
        <end position="419"/>
    </location>
</feature>
<evidence type="ECO:0000256" key="4">
    <source>
        <dbReference type="ARBA" id="ARBA00022574"/>
    </source>
</evidence>
<dbReference type="PROSITE" id="PS50294">
    <property type="entry name" value="WD_REPEATS_REGION"/>
    <property type="match status" value="1"/>
</dbReference>
<dbReference type="InterPro" id="IPR038959">
    <property type="entry name" value="Prp19"/>
</dbReference>
<dbReference type="EC" id="2.3.2.27" evidence="15"/>
<keyword evidence="11 15" id="KW-0508">mRNA splicing</keyword>
<dbReference type="AlphaFoldDB" id="A0A7S3B4V8"/>
<dbReference type="SUPFAM" id="SSF50978">
    <property type="entry name" value="WD40 repeat-like"/>
    <property type="match status" value="1"/>
</dbReference>
<keyword evidence="10 15" id="KW-0833">Ubl conjugation pathway</keyword>
<dbReference type="InterPro" id="IPR055340">
    <property type="entry name" value="RING-Ubox_PRP19"/>
</dbReference>
<protein>
    <recommendedName>
        <fullName evidence="15">Pre-mRNA-processing factor 19</fullName>
        <ecNumber evidence="15">2.3.2.27</ecNumber>
    </recommendedName>
</protein>
<dbReference type="Pfam" id="PF00400">
    <property type="entry name" value="WD40"/>
    <property type="match status" value="4"/>
</dbReference>
<comment type="subunit">
    <text evidence="15">Homotetramer.</text>
</comment>
<evidence type="ECO:0000256" key="14">
    <source>
        <dbReference type="PROSITE-ProRule" id="PRU00221"/>
    </source>
</evidence>
<feature type="region of interest" description="Disordered" evidence="16">
    <location>
        <begin position="125"/>
        <end position="156"/>
    </location>
</feature>
<evidence type="ECO:0000256" key="13">
    <source>
        <dbReference type="ARBA" id="ARBA00023242"/>
    </source>
</evidence>
<sequence length="495" mass="50684">MLCAISGVVPEEPVVSTKSGHLFEKRLIEKYIQEHGKCPVTQHDLSSGDLLAVETSRAVEPRPAAAASFPGLLRLLASEWDGLMVETYELRQQLDGARQELSHALYQHDAACRVIARVTKERDEARAQAQAAGGGPAKRGAEAGGDDGEAPAAKRVRGRLAEVEAAVEAKAAELQAWRKKRPLPEGLPDAEAFAGFDGEMAKPLHKTTAPGVRCVVCEAGADGDAITLSGGEDGQAVLFDADAGKIAATLKGHKGAVSAAALSEGAAAAFTGGADGTLRLWGATGKGGKWKQVASASAHEGGVAALSVHPCGEAVLSAGADGWALFDAKSLEELKRVPSSGGAVTAATFHPDGLLVLLGGADGKLRIVELKSLSEAAVLDAHDGAISAVTVSANGYHVATAGPEGVKVWDLRKQKLVATLDVGGAASDAAFDKSGLFLAAAGTGTTKVFGAKKKWAELKAWGTAAAACAFHPAARFLACGAAGDRHLTLRSAVQQ</sequence>
<keyword evidence="9 15" id="KW-0227">DNA damage</keyword>